<feature type="compositionally biased region" description="Low complexity" evidence="1">
    <location>
        <begin position="325"/>
        <end position="339"/>
    </location>
</feature>
<feature type="domain" description="AARP2CN" evidence="2">
    <location>
        <begin position="103"/>
        <end position="192"/>
    </location>
</feature>
<dbReference type="PANTHER" id="PTHR12858">
    <property type="entry name" value="RIBOSOME BIOGENESIS PROTEIN"/>
    <property type="match status" value="1"/>
</dbReference>
<dbReference type="Proteomes" id="UP000281553">
    <property type="component" value="Unassembled WGS sequence"/>
</dbReference>
<dbReference type="GO" id="GO:0030686">
    <property type="term" value="C:90S preribosome"/>
    <property type="evidence" value="ECO:0007669"/>
    <property type="project" value="TreeGrafter"/>
</dbReference>
<keyword evidence="4" id="KW-1185">Reference proteome</keyword>
<dbReference type="GO" id="GO:0003924">
    <property type="term" value="F:GTPase activity"/>
    <property type="evidence" value="ECO:0007669"/>
    <property type="project" value="TreeGrafter"/>
</dbReference>
<dbReference type="GO" id="GO:0034511">
    <property type="term" value="F:U3 snoRNA binding"/>
    <property type="evidence" value="ECO:0007669"/>
    <property type="project" value="TreeGrafter"/>
</dbReference>
<dbReference type="SUPFAM" id="SSF52540">
    <property type="entry name" value="P-loop containing nucleoside triphosphate hydrolases"/>
    <property type="match status" value="2"/>
</dbReference>
<organism evidence="3 4">
    <name type="scientific">Dibothriocephalus latus</name>
    <name type="common">Fish tapeworm</name>
    <name type="synonym">Diphyllobothrium latum</name>
    <dbReference type="NCBI Taxonomy" id="60516"/>
    <lineage>
        <taxon>Eukaryota</taxon>
        <taxon>Metazoa</taxon>
        <taxon>Spiralia</taxon>
        <taxon>Lophotrochozoa</taxon>
        <taxon>Platyhelminthes</taxon>
        <taxon>Cestoda</taxon>
        <taxon>Eucestoda</taxon>
        <taxon>Diphyllobothriidea</taxon>
        <taxon>Diphyllobothriidae</taxon>
        <taxon>Dibothriocephalus</taxon>
    </lineage>
</organism>
<dbReference type="GO" id="GO:0000462">
    <property type="term" value="P:maturation of SSU-rRNA from tricistronic rRNA transcript (SSU-rRNA, 5.8S rRNA, LSU-rRNA)"/>
    <property type="evidence" value="ECO:0007669"/>
    <property type="project" value="TreeGrafter"/>
</dbReference>
<dbReference type="GO" id="GO:0005525">
    <property type="term" value="F:GTP binding"/>
    <property type="evidence" value="ECO:0007669"/>
    <property type="project" value="TreeGrafter"/>
</dbReference>
<dbReference type="Pfam" id="PF08142">
    <property type="entry name" value="AARP2CN"/>
    <property type="match status" value="1"/>
</dbReference>
<feature type="region of interest" description="Disordered" evidence="1">
    <location>
        <begin position="299"/>
        <end position="362"/>
    </location>
</feature>
<name>A0A3P7LDW5_DIBLA</name>
<dbReference type="AlphaFoldDB" id="A0A3P7LDW5"/>
<dbReference type="GO" id="GO:0000479">
    <property type="term" value="P:endonucleolytic cleavage of tricistronic rRNA transcript (SSU-rRNA, 5.8S rRNA, LSU-rRNA)"/>
    <property type="evidence" value="ECO:0007669"/>
    <property type="project" value="TreeGrafter"/>
</dbReference>
<evidence type="ECO:0000313" key="4">
    <source>
        <dbReference type="Proteomes" id="UP000281553"/>
    </source>
</evidence>
<proteinExistence type="predicted"/>
<dbReference type="InterPro" id="IPR012948">
    <property type="entry name" value="AARP2CN"/>
</dbReference>
<dbReference type="Gene3D" id="3.40.50.300">
    <property type="entry name" value="P-loop containing nucleotide triphosphate hydrolases"/>
    <property type="match status" value="1"/>
</dbReference>
<dbReference type="InterPro" id="IPR027417">
    <property type="entry name" value="P-loop_NTPase"/>
</dbReference>
<reference evidence="3 4" key="1">
    <citation type="submission" date="2018-11" db="EMBL/GenBank/DDBJ databases">
        <authorList>
            <consortium name="Pathogen Informatics"/>
        </authorList>
    </citation>
    <scope>NUCLEOTIDE SEQUENCE [LARGE SCALE GENOMIC DNA]</scope>
</reference>
<feature type="compositionally biased region" description="Polar residues" evidence="1">
    <location>
        <begin position="308"/>
        <end position="320"/>
    </location>
</feature>
<evidence type="ECO:0000259" key="2">
    <source>
        <dbReference type="SMART" id="SM00785"/>
    </source>
</evidence>
<dbReference type="OrthoDB" id="10260897at2759"/>
<evidence type="ECO:0000256" key="1">
    <source>
        <dbReference type="SAM" id="MobiDB-lite"/>
    </source>
</evidence>
<dbReference type="PANTHER" id="PTHR12858:SF2">
    <property type="entry name" value="RIBOSOME BIOGENESIS PROTEIN BMS1 HOMOLOG"/>
    <property type="match status" value="1"/>
</dbReference>
<dbReference type="InterPro" id="IPR039761">
    <property type="entry name" value="Bms1/Tsr1"/>
</dbReference>
<feature type="non-terminal residue" evidence="3">
    <location>
        <position position="1"/>
    </location>
</feature>
<sequence length="440" mass="48115">RKTLDHEVKKYRLPTNAAAVEAAPPLIVGIVGPPASGKSTLLRSLIKHFGRQLVSVVTGPITVVVGKSFRITFIECDCNINSHFSKQAPTGLQKPDGDYLPAEVQRLARMMIVKTPRPTDWRTGHPYILVDRLEDITNPSILKYNSNADRTLSLYGWVRGAPLGALCSKPVVHVAGLGDYQVMECSQQPDPCPTPNQIIQSSASMEEHAGKKLKRRLTEGERRVYAPMSNIGGVLFDRDATYIDLGGSHHLGGGRLTSGRQAIQGATESELIKTRLLLSEEGTALDEKLSRDHEVRITADAPLLPGTHNGTQIAKTSGSLHGSDENVNSESEESVSAASHNDEASSDFENGSDVTDEESNGVRMFEDMVLPNSERTDDKESHISVPGRTAKFDKRHWDIKDAFDGKLVAIFYRLLFRAMINQRSSCANANDASDIPILVL</sequence>
<accession>A0A3P7LDW5</accession>
<gene>
    <name evidence="3" type="ORF">DILT_LOCUS10855</name>
</gene>
<dbReference type="EMBL" id="UYRU01061157">
    <property type="protein sequence ID" value="VDN15024.1"/>
    <property type="molecule type" value="Genomic_DNA"/>
</dbReference>
<dbReference type="GO" id="GO:0005634">
    <property type="term" value="C:nucleus"/>
    <property type="evidence" value="ECO:0007669"/>
    <property type="project" value="InterPro"/>
</dbReference>
<protein>
    <recommendedName>
        <fullName evidence="2">AARP2CN domain-containing protein</fullName>
    </recommendedName>
</protein>
<dbReference type="SMART" id="SM00785">
    <property type="entry name" value="AARP2CN"/>
    <property type="match status" value="1"/>
</dbReference>
<evidence type="ECO:0000313" key="3">
    <source>
        <dbReference type="EMBL" id="VDN15024.1"/>
    </source>
</evidence>